<gene>
    <name evidence="2" type="ORF">ACFYNQ_34620</name>
</gene>
<evidence type="ECO:0000256" key="1">
    <source>
        <dbReference type="SAM" id="MobiDB-lite"/>
    </source>
</evidence>
<reference evidence="2 3" key="1">
    <citation type="submission" date="2024-10" db="EMBL/GenBank/DDBJ databases">
        <title>The Natural Products Discovery Center: Release of the First 8490 Sequenced Strains for Exploring Actinobacteria Biosynthetic Diversity.</title>
        <authorList>
            <person name="Kalkreuter E."/>
            <person name="Kautsar S.A."/>
            <person name="Yang D."/>
            <person name="Bader C.D."/>
            <person name="Teijaro C.N."/>
            <person name="Fluegel L."/>
            <person name="Davis C.M."/>
            <person name="Simpson J.R."/>
            <person name="Lauterbach L."/>
            <person name="Steele A.D."/>
            <person name="Gui C."/>
            <person name="Meng S."/>
            <person name="Li G."/>
            <person name="Viehrig K."/>
            <person name="Ye F."/>
            <person name="Su P."/>
            <person name="Kiefer A.F."/>
            <person name="Nichols A."/>
            <person name="Cepeda A.J."/>
            <person name="Yan W."/>
            <person name="Fan B."/>
            <person name="Jiang Y."/>
            <person name="Adhikari A."/>
            <person name="Zheng C.-J."/>
            <person name="Schuster L."/>
            <person name="Cowan T.M."/>
            <person name="Smanski M.J."/>
            <person name="Chevrette M.G."/>
            <person name="De Carvalho L.P.S."/>
            <person name="Shen B."/>
        </authorList>
    </citation>
    <scope>NUCLEOTIDE SEQUENCE [LARGE SCALE GENOMIC DNA]</scope>
    <source>
        <strain evidence="2 3">NPDC006488</strain>
    </source>
</reference>
<dbReference type="Proteomes" id="UP001601303">
    <property type="component" value="Unassembled WGS sequence"/>
</dbReference>
<dbReference type="GO" id="GO:0016787">
    <property type="term" value="F:hydrolase activity"/>
    <property type="evidence" value="ECO:0007669"/>
    <property type="project" value="UniProtKB-KW"/>
</dbReference>
<dbReference type="Gene3D" id="1.10.150.240">
    <property type="entry name" value="Putative phosphatase, domain 2"/>
    <property type="match status" value="1"/>
</dbReference>
<dbReference type="PRINTS" id="PR00413">
    <property type="entry name" value="HADHALOGNASE"/>
</dbReference>
<feature type="region of interest" description="Disordered" evidence="1">
    <location>
        <begin position="211"/>
        <end position="233"/>
    </location>
</feature>
<sequence>MATDRSIVLFDLFGVIARQQRPGALGKMAARCATPTDAFTEAYWACRPPYDAGQHSAPEYWTAVLRWLCRPVDADTVEELRRTDIDSWSRVDDSMVAYAQSLRAVAEVALLSNIPSDHADAFLAAQPWLHRLDHVAFSGKIKAAKPDPAAFEHCVVALRAAPADFLFVDDREENVRAARAVGMDGHVFTDRAELAAVVDAWLPARAVLTPGRPRPALGSTPRHRNRTARPDRE</sequence>
<name>A0ABW6MEF6_9ACTN</name>
<comment type="caution">
    <text evidence="2">The sequence shown here is derived from an EMBL/GenBank/DDBJ whole genome shotgun (WGS) entry which is preliminary data.</text>
</comment>
<dbReference type="PANTHER" id="PTHR43611">
    <property type="entry name" value="ALPHA-D-GLUCOSE 1-PHOSPHATE PHOSPHATASE"/>
    <property type="match status" value="1"/>
</dbReference>
<dbReference type="PANTHER" id="PTHR43611:SF3">
    <property type="entry name" value="FLAVIN MONONUCLEOTIDE HYDROLASE 1, CHLOROPLATIC"/>
    <property type="match status" value="1"/>
</dbReference>
<accession>A0ABW6MEF6</accession>
<protein>
    <submittedName>
        <fullName evidence="2">HAD family hydrolase</fullName>
    </submittedName>
</protein>
<dbReference type="InterPro" id="IPR006439">
    <property type="entry name" value="HAD-SF_hydro_IA"/>
</dbReference>
<organism evidence="2 3">
    <name type="scientific">Streptomyces hokutonensis</name>
    <dbReference type="NCBI Taxonomy" id="1306990"/>
    <lineage>
        <taxon>Bacteria</taxon>
        <taxon>Bacillati</taxon>
        <taxon>Actinomycetota</taxon>
        <taxon>Actinomycetes</taxon>
        <taxon>Kitasatosporales</taxon>
        <taxon>Streptomycetaceae</taxon>
        <taxon>Streptomyces</taxon>
    </lineage>
</organism>
<dbReference type="SUPFAM" id="SSF56784">
    <property type="entry name" value="HAD-like"/>
    <property type="match status" value="1"/>
</dbReference>
<dbReference type="InterPro" id="IPR023198">
    <property type="entry name" value="PGP-like_dom2"/>
</dbReference>
<dbReference type="NCBIfam" id="TIGR01509">
    <property type="entry name" value="HAD-SF-IA-v3"/>
    <property type="match status" value="1"/>
</dbReference>
<evidence type="ECO:0000313" key="2">
    <source>
        <dbReference type="EMBL" id="MFE9603683.1"/>
    </source>
</evidence>
<dbReference type="CDD" id="cd02603">
    <property type="entry name" value="HAD_sEH-N_like"/>
    <property type="match status" value="1"/>
</dbReference>
<dbReference type="RefSeq" id="WP_388112445.1">
    <property type="nucleotide sequence ID" value="NZ_JBIAHM010000014.1"/>
</dbReference>
<proteinExistence type="predicted"/>
<dbReference type="Pfam" id="PF00702">
    <property type="entry name" value="Hydrolase"/>
    <property type="match status" value="1"/>
</dbReference>
<evidence type="ECO:0000313" key="3">
    <source>
        <dbReference type="Proteomes" id="UP001601303"/>
    </source>
</evidence>
<dbReference type="Gene3D" id="3.40.50.1000">
    <property type="entry name" value="HAD superfamily/HAD-like"/>
    <property type="match status" value="1"/>
</dbReference>
<dbReference type="EMBL" id="JBIAHM010000014">
    <property type="protein sequence ID" value="MFE9603683.1"/>
    <property type="molecule type" value="Genomic_DNA"/>
</dbReference>
<dbReference type="InterPro" id="IPR023214">
    <property type="entry name" value="HAD_sf"/>
</dbReference>
<keyword evidence="2" id="KW-0378">Hydrolase</keyword>
<keyword evidence="3" id="KW-1185">Reference proteome</keyword>
<dbReference type="InterPro" id="IPR036412">
    <property type="entry name" value="HAD-like_sf"/>
</dbReference>